<dbReference type="Proteomes" id="UP001194468">
    <property type="component" value="Unassembled WGS sequence"/>
</dbReference>
<evidence type="ECO:0000313" key="1">
    <source>
        <dbReference type="EMBL" id="KAF8447313.1"/>
    </source>
</evidence>
<evidence type="ECO:0000313" key="2">
    <source>
        <dbReference type="Proteomes" id="UP001194468"/>
    </source>
</evidence>
<dbReference type="AlphaFoldDB" id="A0AAD4GK34"/>
<accession>A0AAD4GK34</accession>
<comment type="caution">
    <text evidence="1">The sequence shown here is derived from an EMBL/GenBank/DDBJ whole genome shotgun (WGS) entry which is preliminary data.</text>
</comment>
<name>A0AAD4GK34_BOLED</name>
<proteinExistence type="predicted"/>
<sequence length="142" mass="15851">MSQPVGTITPFHDSHQVGLDIADRSVVKPIPKGAVAKWTVQNVDGEKNYYRLYVSDGQKDYALRASEDGTSVYAHESSPRSLDSHVWLIPQLEGKFFGILDPATIRAWKVNGTTIELVEPPVAEDDALDAFKFKFSFGDFEY</sequence>
<protein>
    <submittedName>
        <fullName evidence="1">Uncharacterized protein</fullName>
    </submittedName>
</protein>
<gene>
    <name evidence="1" type="ORF">L210DRAFT_345936</name>
</gene>
<reference evidence="1" key="1">
    <citation type="submission" date="2019-10" db="EMBL/GenBank/DDBJ databases">
        <authorList>
            <consortium name="DOE Joint Genome Institute"/>
            <person name="Kuo A."/>
            <person name="Miyauchi S."/>
            <person name="Kiss E."/>
            <person name="Drula E."/>
            <person name="Kohler A."/>
            <person name="Sanchez-Garcia M."/>
            <person name="Andreopoulos B."/>
            <person name="Barry K.W."/>
            <person name="Bonito G."/>
            <person name="Buee M."/>
            <person name="Carver A."/>
            <person name="Chen C."/>
            <person name="Cichocki N."/>
            <person name="Clum A."/>
            <person name="Culley D."/>
            <person name="Crous P.W."/>
            <person name="Fauchery L."/>
            <person name="Girlanda M."/>
            <person name="Hayes R."/>
            <person name="Keri Z."/>
            <person name="LaButti K."/>
            <person name="Lipzen A."/>
            <person name="Lombard V."/>
            <person name="Magnuson J."/>
            <person name="Maillard F."/>
            <person name="Morin E."/>
            <person name="Murat C."/>
            <person name="Nolan M."/>
            <person name="Ohm R."/>
            <person name="Pangilinan J."/>
            <person name="Pereira M."/>
            <person name="Perotto S."/>
            <person name="Peter M."/>
            <person name="Riley R."/>
            <person name="Sitrit Y."/>
            <person name="Stielow B."/>
            <person name="Szollosi G."/>
            <person name="Zifcakova L."/>
            <person name="Stursova M."/>
            <person name="Spatafora J.W."/>
            <person name="Tedersoo L."/>
            <person name="Vaario L.-M."/>
            <person name="Yamada A."/>
            <person name="Yan M."/>
            <person name="Wang P."/>
            <person name="Xu J."/>
            <person name="Bruns T."/>
            <person name="Baldrian P."/>
            <person name="Vilgalys R."/>
            <person name="Henrissat B."/>
            <person name="Grigoriev I.V."/>
            <person name="Hibbett D."/>
            <person name="Nagy L.G."/>
            <person name="Martin F.M."/>
        </authorList>
    </citation>
    <scope>NUCLEOTIDE SEQUENCE</scope>
    <source>
        <strain evidence="1">BED1</strain>
    </source>
</reference>
<organism evidence="1 2">
    <name type="scientific">Boletus edulis BED1</name>
    <dbReference type="NCBI Taxonomy" id="1328754"/>
    <lineage>
        <taxon>Eukaryota</taxon>
        <taxon>Fungi</taxon>
        <taxon>Dikarya</taxon>
        <taxon>Basidiomycota</taxon>
        <taxon>Agaricomycotina</taxon>
        <taxon>Agaricomycetes</taxon>
        <taxon>Agaricomycetidae</taxon>
        <taxon>Boletales</taxon>
        <taxon>Boletineae</taxon>
        <taxon>Boletaceae</taxon>
        <taxon>Boletoideae</taxon>
        <taxon>Boletus</taxon>
    </lineage>
</organism>
<reference evidence="1" key="2">
    <citation type="journal article" date="2020" name="Nat. Commun.">
        <title>Large-scale genome sequencing of mycorrhizal fungi provides insights into the early evolution of symbiotic traits.</title>
        <authorList>
            <person name="Miyauchi S."/>
            <person name="Kiss E."/>
            <person name="Kuo A."/>
            <person name="Drula E."/>
            <person name="Kohler A."/>
            <person name="Sanchez-Garcia M."/>
            <person name="Morin E."/>
            <person name="Andreopoulos B."/>
            <person name="Barry K.W."/>
            <person name="Bonito G."/>
            <person name="Buee M."/>
            <person name="Carver A."/>
            <person name="Chen C."/>
            <person name="Cichocki N."/>
            <person name="Clum A."/>
            <person name="Culley D."/>
            <person name="Crous P.W."/>
            <person name="Fauchery L."/>
            <person name="Girlanda M."/>
            <person name="Hayes R.D."/>
            <person name="Keri Z."/>
            <person name="LaButti K."/>
            <person name="Lipzen A."/>
            <person name="Lombard V."/>
            <person name="Magnuson J."/>
            <person name="Maillard F."/>
            <person name="Murat C."/>
            <person name="Nolan M."/>
            <person name="Ohm R.A."/>
            <person name="Pangilinan J."/>
            <person name="Pereira M.F."/>
            <person name="Perotto S."/>
            <person name="Peter M."/>
            <person name="Pfister S."/>
            <person name="Riley R."/>
            <person name="Sitrit Y."/>
            <person name="Stielow J.B."/>
            <person name="Szollosi G."/>
            <person name="Zifcakova L."/>
            <person name="Stursova M."/>
            <person name="Spatafora J.W."/>
            <person name="Tedersoo L."/>
            <person name="Vaario L.M."/>
            <person name="Yamada A."/>
            <person name="Yan M."/>
            <person name="Wang P."/>
            <person name="Xu J."/>
            <person name="Bruns T."/>
            <person name="Baldrian P."/>
            <person name="Vilgalys R."/>
            <person name="Dunand C."/>
            <person name="Henrissat B."/>
            <person name="Grigoriev I.V."/>
            <person name="Hibbett D."/>
            <person name="Nagy L.G."/>
            <person name="Martin F.M."/>
        </authorList>
    </citation>
    <scope>NUCLEOTIDE SEQUENCE</scope>
    <source>
        <strain evidence="1">BED1</strain>
    </source>
</reference>
<keyword evidence="2" id="KW-1185">Reference proteome</keyword>
<dbReference type="EMBL" id="WHUW01000004">
    <property type="protein sequence ID" value="KAF8447313.1"/>
    <property type="molecule type" value="Genomic_DNA"/>
</dbReference>